<dbReference type="AlphaFoldDB" id="A0A6A0GWP1"/>
<dbReference type="InterPro" id="IPR050567">
    <property type="entry name" value="Mitochondrial_Carrier"/>
</dbReference>
<feature type="repeat" description="Solcar" evidence="9">
    <location>
        <begin position="162"/>
        <end position="244"/>
    </location>
</feature>
<dbReference type="Pfam" id="PF00153">
    <property type="entry name" value="Mito_carr"/>
    <property type="match status" value="3"/>
</dbReference>
<evidence type="ECO:0000313" key="11">
    <source>
        <dbReference type="EMBL" id="KAA0189112.1"/>
    </source>
</evidence>
<dbReference type="InterPro" id="IPR018108">
    <property type="entry name" value="MCP_transmembrane"/>
</dbReference>
<dbReference type="EMBL" id="JQDR03013798">
    <property type="protein sequence ID" value="KAA0189112.1"/>
    <property type="molecule type" value="Genomic_DNA"/>
</dbReference>
<evidence type="ECO:0000256" key="7">
    <source>
        <dbReference type="ARBA" id="ARBA00023128"/>
    </source>
</evidence>
<keyword evidence="8 9" id="KW-0472">Membrane</keyword>
<evidence type="ECO:0000256" key="2">
    <source>
        <dbReference type="ARBA" id="ARBA00006375"/>
    </source>
</evidence>
<reference evidence="11" key="2">
    <citation type="journal article" date="2018" name="Environ. Sci. Technol.">
        <title>The Toxicogenome of Hyalella azteca: A Model for Sediment Ecotoxicology and Evolutionary Toxicology.</title>
        <authorList>
            <person name="Poynton H.C."/>
            <person name="Hasenbein S."/>
            <person name="Benoit J.B."/>
            <person name="Sepulveda M.S."/>
            <person name="Poelchau M.F."/>
            <person name="Hughes D.S.T."/>
            <person name="Murali S.C."/>
            <person name="Chen S."/>
            <person name="Glastad K.M."/>
            <person name="Goodisman M.A.D."/>
            <person name="Werren J.H."/>
            <person name="Vineis J.H."/>
            <person name="Bowen J.L."/>
            <person name="Friedrich M."/>
            <person name="Jones J."/>
            <person name="Robertson H.M."/>
            <person name="Feyereisen R."/>
            <person name="Mechler-Hickson A."/>
            <person name="Mathers N."/>
            <person name="Lee C.E."/>
            <person name="Colbourne J.K."/>
            <person name="Biales A."/>
            <person name="Johnston J.S."/>
            <person name="Wellborn G.A."/>
            <person name="Rosendale A.J."/>
            <person name="Cridge A.G."/>
            <person name="Munoz-Torres M.C."/>
            <person name="Bain P.A."/>
            <person name="Manny A.R."/>
            <person name="Major K.M."/>
            <person name="Lambert F.N."/>
            <person name="Vulpe C.D."/>
            <person name="Tuck P."/>
            <person name="Blalock B.J."/>
            <person name="Lin Y.Y."/>
            <person name="Smith M.E."/>
            <person name="Ochoa-Acuna H."/>
            <person name="Chen M.M."/>
            <person name="Childers C.P."/>
            <person name="Qu J."/>
            <person name="Dugan S."/>
            <person name="Lee S.L."/>
            <person name="Chao H."/>
            <person name="Dinh H."/>
            <person name="Han Y."/>
            <person name="Doddapaneni H."/>
            <person name="Worley K.C."/>
            <person name="Muzny D.M."/>
            <person name="Gibbs R.A."/>
            <person name="Richards S."/>
        </authorList>
    </citation>
    <scope>NUCLEOTIDE SEQUENCE</scope>
    <source>
        <strain evidence="11">HAZT.00-mixed</strain>
        <tissue evidence="11">Whole organism</tissue>
    </source>
</reference>
<protein>
    <submittedName>
        <fullName evidence="13">Mitochondrial thiamine pyrophosphate carrier</fullName>
    </submittedName>
    <submittedName>
        <fullName evidence="11">Thiamine pyrophosphate carrier protein-like</fullName>
    </submittedName>
</protein>
<evidence type="ECO:0000256" key="10">
    <source>
        <dbReference type="RuleBase" id="RU000488"/>
    </source>
</evidence>
<feature type="repeat" description="Solcar" evidence="9">
    <location>
        <begin position="253"/>
        <end position="348"/>
    </location>
</feature>
<dbReference type="Proteomes" id="UP000694843">
    <property type="component" value="Unplaced"/>
</dbReference>
<keyword evidence="12" id="KW-1185">Reference proteome</keyword>
<gene>
    <name evidence="13" type="primary">LOC108674120</name>
    <name evidence="11" type="ORF">HAZT_HAZT000114</name>
</gene>
<proteinExistence type="inferred from homology"/>
<dbReference type="OMA" id="FQMQVEP"/>
<keyword evidence="7" id="KW-0496">Mitochondrion</keyword>
<name>A0A6A0GWP1_HYAAZ</name>
<evidence type="ECO:0000256" key="9">
    <source>
        <dbReference type="PROSITE-ProRule" id="PRU00282"/>
    </source>
</evidence>
<accession>A0A6A0GWP1</accession>
<dbReference type="PRINTS" id="PR00926">
    <property type="entry name" value="MITOCARRIER"/>
</dbReference>
<evidence type="ECO:0000256" key="5">
    <source>
        <dbReference type="ARBA" id="ARBA00022737"/>
    </source>
</evidence>
<reference evidence="11" key="3">
    <citation type="submission" date="2019-06" db="EMBL/GenBank/DDBJ databases">
        <authorList>
            <person name="Poynton C."/>
            <person name="Hasenbein S."/>
            <person name="Benoit J.B."/>
            <person name="Sepulveda M.S."/>
            <person name="Poelchau M.F."/>
            <person name="Murali S.C."/>
            <person name="Chen S."/>
            <person name="Glastad K.M."/>
            <person name="Werren J.H."/>
            <person name="Vineis J.H."/>
            <person name="Bowen J.L."/>
            <person name="Friedrich M."/>
            <person name="Jones J."/>
            <person name="Robertson H.M."/>
            <person name="Feyereisen R."/>
            <person name="Mechler-Hickson A."/>
            <person name="Mathers N."/>
            <person name="Lee C.E."/>
            <person name="Colbourne J.K."/>
            <person name="Biales A."/>
            <person name="Johnston J.S."/>
            <person name="Wellborn G.A."/>
            <person name="Rosendale A.J."/>
            <person name="Cridge A.G."/>
            <person name="Munoz-Torres M.C."/>
            <person name="Bain P.A."/>
            <person name="Manny A.R."/>
            <person name="Major K.M."/>
            <person name="Lambert F.N."/>
            <person name="Vulpe C.D."/>
            <person name="Tuck P."/>
            <person name="Blalock B.J."/>
            <person name="Lin Y.-Y."/>
            <person name="Smith M.E."/>
            <person name="Ochoa-Acuna H."/>
            <person name="Chen M.-J.M."/>
            <person name="Childers C.P."/>
            <person name="Qu J."/>
            <person name="Dugan S."/>
            <person name="Lee S.L."/>
            <person name="Chao H."/>
            <person name="Dinh H."/>
            <person name="Han Y."/>
            <person name="Doddapaneni H."/>
            <person name="Worley K.C."/>
            <person name="Muzny D.M."/>
            <person name="Gibbs R.A."/>
            <person name="Richards S."/>
        </authorList>
    </citation>
    <scope>NUCLEOTIDE SEQUENCE</scope>
    <source>
        <strain evidence="11">HAZT.00-mixed</strain>
        <tissue evidence="11">Whole organism</tissue>
    </source>
</reference>
<dbReference type="InterPro" id="IPR002067">
    <property type="entry name" value="MCP"/>
</dbReference>
<dbReference type="OrthoDB" id="18574at2759"/>
<dbReference type="Proteomes" id="UP000711488">
    <property type="component" value="Unassembled WGS sequence"/>
</dbReference>
<dbReference type="SUPFAM" id="SSF103506">
    <property type="entry name" value="Mitochondrial carrier"/>
    <property type="match status" value="1"/>
</dbReference>
<dbReference type="PANTHER" id="PTHR45624">
    <property type="entry name" value="MITOCHONDRIAL BASIC AMINO ACIDS TRANSPORTER-RELATED"/>
    <property type="match status" value="1"/>
</dbReference>
<dbReference type="PROSITE" id="PS50920">
    <property type="entry name" value="SOLCAR"/>
    <property type="match status" value="3"/>
</dbReference>
<evidence type="ECO:0000256" key="3">
    <source>
        <dbReference type="ARBA" id="ARBA00022448"/>
    </source>
</evidence>
<dbReference type="Gene3D" id="1.50.40.10">
    <property type="entry name" value="Mitochondrial carrier domain"/>
    <property type="match status" value="1"/>
</dbReference>
<feature type="repeat" description="Solcar" evidence="9">
    <location>
        <begin position="14"/>
        <end position="106"/>
    </location>
</feature>
<sequence length="371" mass="40761">MSSNVGYNSSSANLSASEIAAAGAVSGFVTRMLAQPLDVLKIRFQLQVEPTTRGGGGHYTGLLQAGARIVREEGARALWKGHVAAQVLTVLYGAGQFWSYYSLTKYITVLSTTGTKQLPIIPSTSRSNTCEVEVTHDISDGSDKNLSNATRRSSSGEELSNRTLSLCGSMSALCGTLLSMPCDVARTRIVAQSTKKYSGLLDVLWQMPRQEGLRSLWRGLLPTLASSVPSSAIQFPIYTSLMRYTQGHDSALNVAWRSSLCGSVAGLAAKLLVYPLDLLKKRSQMRGAENLRHTYGKVISYRNTLDICRSIWREEGLRGWYKGLWPALVKSAVVSAVSFTAFEMCCRALLFTHSHWKIRDNYDKIIKDNKE</sequence>
<dbReference type="GO" id="GO:0000064">
    <property type="term" value="F:L-ornithine transmembrane transporter activity"/>
    <property type="evidence" value="ECO:0007669"/>
    <property type="project" value="TreeGrafter"/>
</dbReference>
<evidence type="ECO:0000256" key="4">
    <source>
        <dbReference type="ARBA" id="ARBA00022692"/>
    </source>
</evidence>
<dbReference type="InterPro" id="IPR023395">
    <property type="entry name" value="MCP_dom_sf"/>
</dbReference>
<organism evidence="11">
    <name type="scientific">Hyalella azteca</name>
    <name type="common">Amphipod</name>
    <dbReference type="NCBI Taxonomy" id="294128"/>
    <lineage>
        <taxon>Eukaryota</taxon>
        <taxon>Metazoa</taxon>
        <taxon>Ecdysozoa</taxon>
        <taxon>Arthropoda</taxon>
        <taxon>Crustacea</taxon>
        <taxon>Multicrustacea</taxon>
        <taxon>Malacostraca</taxon>
        <taxon>Eumalacostraca</taxon>
        <taxon>Peracarida</taxon>
        <taxon>Amphipoda</taxon>
        <taxon>Senticaudata</taxon>
        <taxon>Talitrida</taxon>
        <taxon>Talitroidea</taxon>
        <taxon>Hyalellidae</taxon>
        <taxon>Hyalella</taxon>
    </lineage>
</organism>
<dbReference type="GO" id="GO:1990575">
    <property type="term" value="P:mitochondrial L-ornithine transmembrane transport"/>
    <property type="evidence" value="ECO:0007669"/>
    <property type="project" value="TreeGrafter"/>
</dbReference>
<dbReference type="KEGG" id="hazt:108674120"/>
<evidence type="ECO:0000313" key="13">
    <source>
        <dbReference type="RefSeq" id="XP_018017516.1"/>
    </source>
</evidence>
<evidence type="ECO:0000256" key="1">
    <source>
        <dbReference type="ARBA" id="ARBA00004225"/>
    </source>
</evidence>
<reference evidence="13" key="4">
    <citation type="submission" date="2025-04" db="UniProtKB">
        <authorList>
            <consortium name="RefSeq"/>
        </authorList>
    </citation>
    <scope>IDENTIFICATION</scope>
    <source>
        <tissue evidence="13">Whole organism</tissue>
    </source>
</reference>
<reference evidence="11" key="1">
    <citation type="submission" date="2014-08" db="EMBL/GenBank/DDBJ databases">
        <authorList>
            <person name="Murali S."/>
            <person name="Richards S."/>
            <person name="Bandaranaike D."/>
            <person name="Bellair M."/>
            <person name="Blankenburg K."/>
            <person name="Chao H."/>
            <person name="Dinh H."/>
            <person name="Doddapaneni H."/>
            <person name="Dugan-Rocha S."/>
            <person name="Elkadiri S."/>
            <person name="Gnanaolivu R."/>
            <person name="Hughes D."/>
            <person name="Lee S."/>
            <person name="Li M."/>
            <person name="Ming W."/>
            <person name="Munidasa M."/>
            <person name="Muniz J."/>
            <person name="Nguyen L."/>
            <person name="Osuji N."/>
            <person name="Pu L.-L."/>
            <person name="Puazo M."/>
            <person name="Skinner E."/>
            <person name="Qu C."/>
            <person name="Quiroz J."/>
            <person name="Raj R."/>
            <person name="Weissenberger G."/>
            <person name="Xin Y."/>
            <person name="Zou X."/>
            <person name="Han Y."/>
            <person name="Worley K."/>
            <person name="Muzny D."/>
            <person name="Gibbs R."/>
        </authorList>
    </citation>
    <scope>NUCLEOTIDE SEQUENCE</scope>
    <source>
        <strain evidence="11">HAZT.00-mixed</strain>
        <tissue evidence="11">Whole organism</tissue>
    </source>
</reference>
<comment type="similarity">
    <text evidence="2 10">Belongs to the mitochondrial carrier (TC 2.A.29) family.</text>
</comment>
<dbReference type="RefSeq" id="XP_018017516.1">
    <property type="nucleotide sequence ID" value="XM_018162027.2"/>
</dbReference>
<evidence type="ECO:0000256" key="6">
    <source>
        <dbReference type="ARBA" id="ARBA00022989"/>
    </source>
</evidence>
<dbReference type="PANTHER" id="PTHR45624:SF12">
    <property type="entry name" value="MITOCHONDRIAL ORNITHINE TRANSPORTER 1"/>
    <property type="match status" value="1"/>
</dbReference>
<keyword evidence="4 9" id="KW-0812">Transmembrane</keyword>
<keyword evidence="6" id="KW-1133">Transmembrane helix</keyword>
<dbReference type="GO" id="GO:0031966">
    <property type="term" value="C:mitochondrial membrane"/>
    <property type="evidence" value="ECO:0007669"/>
    <property type="project" value="UniProtKB-SubCell"/>
</dbReference>
<keyword evidence="5" id="KW-0677">Repeat</keyword>
<keyword evidence="3 10" id="KW-0813">Transport</keyword>
<evidence type="ECO:0000313" key="12">
    <source>
        <dbReference type="Proteomes" id="UP000694843"/>
    </source>
</evidence>
<comment type="subcellular location">
    <subcellularLocation>
        <location evidence="1">Mitochondrion membrane</location>
        <topology evidence="1">Multi-pass membrane protein</topology>
    </subcellularLocation>
</comment>
<dbReference type="GeneID" id="108674120"/>
<evidence type="ECO:0000256" key="8">
    <source>
        <dbReference type="ARBA" id="ARBA00023136"/>
    </source>
</evidence>